<proteinExistence type="predicted"/>
<organism evidence="1 2">
    <name type="scientific">Neisseria macacae ATCC 33926</name>
    <dbReference type="NCBI Taxonomy" id="997348"/>
    <lineage>
        <taxon>Bacteria</taxon>
        <taxon>Pseudomonadati</taxon>
        <taxon>Pseudomonadota</taxon>
        <taxon>Betaproteobacteria</taxon>
        <taxon>Neisseriales</taxon>
        <taxon>Neisseriaceae</taxon>
        <taxon>Neisseria</taxon>
    </lineage>
</organism>
<protein>
    <submittedName>
        <fullName evidence="1">Uncharacterized protein</fullName>
    </submittedName>
</protein>
<accession>A0AA36ULR4</accession>
<gene>
    <name evidence="1" type="ORF">HMPREF9418_0174</name>
</gene>
<reference evidence="1 2" key="1">
    <citation type="submission" date="2011-05" db="EMBL/GenBank/DDBJ databases">
        <authorList>
            <person name="Muzny D."/>
            <person name="Qin X."/>
            <person name="Deng J."/>
            <person name="Jiang H."/>
            <person name="Liu Y."/>
            <person name="Qu J."/>
            <person name="Song X.-Z."/>
            <person name="Zhang L."/>
            <person name="Thornton R."/>
            <person name="Coyle M."/>
            <person name="Francisco L."/>
            <person name="Jackson L."/>
            <person name="Javaid M."/>
            <person name="Korchina V."/>
            <person name="Kovar C."/>
            <person name="Mata R."/>
            <person name="Mathew T."/>
            <person name="Ngo R."/>
            <person name="Nguyen L."/>
            <person name="Nguyen N."/>
            <person name="Okwuonu G."/>
            <person name="Ongeri F."/>
            <person name="Pham C."/>
            <person name="Simmons D."/>
            <person name="Wilczek-Boney K."/>
            <person name="Hale W."/>
            <person name="Jakkamsetti A."/>
            <person name="Pham P."/>
            <person name="Ruth R."/>
            <person name="San Lucas F."/>
            <person name="Warren J."/>
            <person name="Zhang J."/>
            <person name="Zhao Z."/>
            <person name="Zhou C."/>
            <person name="Zhu D."/>
            <person name="Lee S."/>
            <person name="Bess C."/>
            <person name="Blankenburg K."/>
            <person name="Forbes L."/>
            <person name="Fu Q."/>
            <person name="Gubbala S."/>
            <person name="Hirani K."/>
            <person name="Jayaseelan J.C."/>
            <person name="Lara F."/>
            <person name="Munidasa M."/>
            <person name="Palculict T."/>
            <person name="Patil S."/>
            <person name="Pu L.-L."/>
            <person name="Saada N."/>
            <person name="Tang L."/>
            <person name="Weissenberger G."/>
            <person name="Zhu Y."/>
            <person name="Hemphill L."/>
            <person name="Shang Y."/>
            <person name="Youmans B."/>
            <person name="Ayvaz T."/>
            <person name="Ross M."/>
            <person name="Santibanez J."/>
            <person name="Aqrawi P."/>
            <person name="Gross S."/>
            <person name="Joshi V."/>
            <person name="Fowler G."/>
            <person name="Nazareth L."/>
            <person name="Reid J."/>
            <person name="Worley K."/>
            <person name="Petrosino J."/>
            <person name="Highlander S."/>
            <person name="Gibbs R."/>
        </authorList>
    </citation>
    <scope>NUCLEOTIDE SEQUENCE [LARGE SCALE GENOMIC DNA]</scope>
    <source>
        <strain evidence="1 2">ATCC 33926</strain>
    </source>
</reference>
<evidence type="ECO:0000313" key="1">
    <source>
        <dbReference type="EMBL" id="EGQ78378.1"/>
    </source>
</evidence>
<sequence length="51" mass="6074">MSKNVVSLKSIHNKRSSEKIQTTFCMKNSKSTLLFYWACLPFIHMRHHHAR</sequence>
<dbReference type="AlphaFoldDB" id="A0AA36ULR4"/>
<dbReference type="Proteomes" id="UP000004982">
    <property type="component" value="Unassembled WGS sequence"/>
</dbReference>
<dbReference type="EMBL" id="AFQE01000014">
    <property type="protein sequence ID" value="EGQ78378.1"/>
    <property type="molecule type" value="Genomic_DNA"/>
</dbReference>
<comment type="caution">
    <text evidence="1">The sequence shown here is derived from an EMBL/GenBank/DDBJ whole genome shotgun (WGS) entry which is preliminary data.</text>
</comment>
<name>A0AA36ULR4_9NEIS</name>
<evidence type="ECO:0000313" key="2">
    <source>
        <dbReference type="Proteomes" id="UP000004982"/>
    </source>
</evidence>